<dbReference type="InterPro" id="IPR010730">
    <property type="entry name" value="HET"/>
</dbReference>
<organism evidence="2 3">
    <name type="scientific">Achlya hypogyna</name>
    <name type="common">Oomycete</name>
    <name type="synonym">Protoachlya hypogyna</name>
    <dbReference type="NCBI Taxonomy" id="1202772"/>
    <lineage>
        <taxon>Eukaryota</taxon>
        <taxon>Sar</taxon>
        <taxon>Stramenopiles</taxon>
        <taxon>Oomycota</taxon>
        <taxon>Saprolegniomycetes</taxon>
        <taxon>Saprolegniales</taxon>
        <taxon>Achlyaceae</taxon>
        <taxon>Achlya</taxon>
    </lineage>
</organism>
<dbReference type="InterPro" id="IPR052895">
    <property type="entry name" value="HetReg/Transcr_Mod"/>
</dbReference>
<keyword evidence="3" id="KW-1185">Reference proteome</keyword>
<evidence type="ECO:0000313" key="2">
    <source>
        <dbReference type="EMBL" id="OQR91223.1"/>
    </source>
</evidence>
<dbReference type="OrthoDB" id="2742418at2759"/>
<name>A0A1V9YZX8_ACHHY</name>
<gene>
    <name evidence="2" type="ORF">ACHHYP_04866</name>
</gene>
<dbReference type="EMBL" id="JNBR01000548">
    <property type="protein sequence ID" value="OQR91223.1"/>
    <property type="molecule type" value="Genomic_DNA"/>
</dbReference>
<proteinExistence type="predicted"/>
<accession>A0A1V9YZX8</accession>
<dbReference type="PANTHER" id="PTHR24148:SF73">
    <property type="entry name" value="HET DOMAIN PROTEIN (AFU_ORTHOLOGUE AFUA_8G01020)"/>
    <property type="match status" value="1"/>
</dbReference>
<feature type="domain" description="Heterokaryon incompatibility" evidence="1">
    <location>
        <begin position="66"/>
        <end position="146"/>
    </location>
</feature>
<dbReference type="PANTHER" id="PTHR24148">
    <property type="entry name" value="ANKYRIN REPEAT DOMAIN-CONTAINING PROTEIN 39 HOMOLOG-RELATED"/>
    <property type="match status" value="1"/>
</dbReference>
<dbReference type="AlphaFoldDB" id="A0A1V9YZX8"/>
<evidence type="ECO:0000259" key="1">
    <source>
        <dbReference type="Pfam" id="PF06985"/>
    </source>
</evidence>
<dbReference type="Proteomes" id="UP000243579">
    <property type="component" value="Unassembled WGS sequence"/>
</dbReference>
<comment type="caution">
    <text evidence="2">The sequence shown here is derived from an EMBL/GenBank/DDBJ whole genome shotgun (WGS) entry which is preliminary data.</text>
</comment>
<protein>
    <recommendedName>
        <fullName evidence="1">Heterokaryon incompatibility domain-containing protein</fullName>
    </recommendedName>
</protein>
<evidence type="ECO:0000313" key="3">
    <source>
        <dbReference type="Proteomes" id="UP000243579"/>
    </source>
</evidence>
<dbReference type="Pfam" id="PF06985">
    <property type="entry name" value="HET"/>
    <property type="match status" value="1"/>
</dbReference>
<sequence length="472" mass="52863">MGSGSSVLQDGQMAPVVPPATPYATHIPSNMSDAAAGAEARVILSISVGDATIVCTRSDISASVHAISHRWQDRKGTTTYTVKCDAETPYSCELLPQEAENLCQYVEQLGPGIWLDYVCIDQSSNDDKVAQVTIMGKIYANATSVVLGPYLNPEMPPRDYLVRAWCFQERMFGPIKFVWDTQAADLSYLVAFADDVAVRVPGLQEAFSFVNRPYDWNEDWRVATLRKIGMEYPATKELCEGLERLIKHERSETNQRAMAETVLRIRQAISCTHPATYSEWNLFIFDCEASVEKDRLFGTWGVPLYQSQLPLSYEYPDATWHLIATQFPEADYAFHAPHSAPARPHGGFTGFCTTTQLVCHIMQHTPLTPGTHAKMPLGAVSYQLSHSHEQCTLAWDEHYVAIAWDPSPPSQTFHFIVSKECLRRGRNCGGEAGPMKKFIHLIERLRGLGCQIPHWTVPFDLKTRMEQIADEA</sequence>
<reference evidence="2 3" key="1">
    <citation type="journal article" date="2014" name="Genome Biol. Evol.">
        <title>The secreted proteins of Achlya hypogyna and Thraustotheca clavata identify the ancestral oomycete secretome and reveal gene acquisitions by horizontal gene transfer.</title>
        <authorList>
            <person name="Misner I."/>
            <person name="Blouin N."/>
            <person name="Leonard G."/>
            <person name="Richards T.A."/>
            <person name="Lane C.E."/>
        </authorList>
    </citation>
    <scope>NUCLEOTIDE SEQUENCE [LARGE SCALE GENOMIC DNA]</scope>
    <source>
        <strain evidence="2 3">ATCC 48635</strain>
    </source>
</reference>